<dbReference type="InterPro" id="IPR040026">
    <property type="entry name" value="FliD"/>
</dbReference>
<dbReference type="Pfam" id="PF07195">
    <property type="entry name" value="FliD_C"/>
    <property type="match status" value="1"/>
</dbReference>
<evidence type="ECO:0000313" key="9">
    <source>
        <dbReference type="Proteomes" id="UP001367922"/>
    </source>
</evidence>
<dbReference type="Pfam" id="PF02465">
    <property type="entry name" value="FliD_N"/>
    <property type="match status" value="1"/>
</dbReference>
<reference evidence="8 9" key="1">
    <citation type="submission" date="2024-01" db="EMBL/GenBank/DDBJ databases">
        <title>Seven novel Bacillus-like species.</title>
        <authorList>
            <person name="Liu G."/>
        </authorList>
    </citation>
    <scope>NUCLEOTIDE SEQUENCE [LARGE SCALE GENOMIC DNA]</scope>
    <source>
        <strain evidence="8 9">FJAT-53711</strain>
    </source>
</reference>
<dbReference type="RefSeq" id="WP_336482900.1">
    <property type="nucleotide sequence ID" value="NZ_JBAWSV010000004.1"/>
</dbReference>
<evidence type="ECO:0000313" key="8">
    <source>
        <dbReference type="EMBL" id="MEI4830581.1"/>
    </source>
</evidence>
<dbReference type="InterPro" id="IPR003481">
    <property type="entry name" value="FliD_N"/>
</dbReference>
<protein>
    <recommendedName>
        <fullName evidence="5">Flagellar hook-associated protein 2</fullName>
        <shortName evidence="5">HAP2</shortName>
    </recommendedName>
    <alternativeName>
        <fullName evidence="5">Flagellar cap protein</fullName>
    </alternativeName>
</protein>
<proteinExistence type="inferred from homology"/>
<gene>
    <name evidence="8" type="ORF">WAX78_14080</name>
</gene>
<evidence type="ECO:0000259" key="7">
    <source>
        <dbReference type="Pfam" id="PF07195"/>
    </source>
</evidence>
<keyword evidence="8" id="KW-0969">Cilium</keyword>
<keyword evidence="3" id="KW-0175">Coiled coil</keyword>
<evidence type="ECO:0000256" key="4">
    <source>
        <dbReference type="ARBA" id="ARBA00023143"/>
    </source>
</evidence>
<sequence length="442" mass="48048">MAGTITGIGGGQQIWNLGNNLIDTSQLVQLELQTLEMRKTPYNTQKKSLTDERAVYSSLKTQFSPFVQTFKDLAAFKGNEKKVTLSQDGYASVQADATAIAGTFNIEVKQLAERHQISSGSIDINAKPGAGTIEIKGEKLTITADMTYKDLINTINSGNYGVSAYTLGDKMFISATKEGTADAIQLKDISGTILKDSGFFTDTGEINTINAAKDAIYTINGVEITEADKKTNTIDTIPGVTIHLEKVTEAGKPIKLTVEDSGVKNAADIIKKMVADYNKGVSAMDLFSGENGALQGQTVMQTIRQAMNDAVSFTQNGKYLFSFGIQVNKDGTLQVDETKLTNALKENPEAAKQFFFGVDGLGKQIDKKLDKIFGETGMIGEHVKSIDDQVSKLDSKLKDIDTLNKLKQDAIVDKYAKLEQQLAMLDTQLKSIQAMTKQKNND</sequence>
<comment type="subunit">
    <text evidence="2 5">Homopentamer.</text>
</comment>
<evidence type="ECO:0000256" key="3">
    <source>
        <dbReference type="ARBA" id="ARBA00023054"/>
    </source>
</evidence>
<comment type="caution">
    <text evidence="8">The sequence shown here is derived from an EMBL/GenBank/DDBJ whole genome shotgun (WGS) entry which is preliminary data.</text>
</comment>
<name>A0ABU8FX48_9BACI</name>
<evidence type="ECO:0000256" key="2">
    <source>
        <dbReference type="ARBA" id="ARBA00011255"/>
    </source>
</evidence>
<feature type="domain" description="Flagellar hook-associated protein 2 N-terminal" evidence="6">
    <location>
        <begin position="22"/>
        <end position="115"/>
    </location>
</feature>
<dbReference type="InterPro" id="IPR010809">
    <property type="entry name" value="FliD_C"/>
</dbReference>
<evidence type="ECO:0000256" key="1">
    <source>
        <dbReference type="ARBA" id="ARBA00009764"/>
    </source>
</evidence>
<keyword evidence="8" id="KW-0282">Flagellum</keyword>
<comment type="function">
    <text evidence="5">Required for morphogenesis and for the elongation of the flagellar filament by facilitating polymerization of the flagellin monomers at the tip of growing filament. Forms a capping structure, which prevents flagellin subunits (transported through the central channel of the flagellum) from leaking out without polymerization at the distal end.</text>
</comment>
<dbReference type="PANTHER" id="PTHR30288:SF0">
    <property type="entry name" value="FLAGELLAR HOOK-ASSOCIATED PROTEIN 2"/>
    <property type="match status" value="1"/>
</dbReference>
<accession>A0ABU8FX48</accession>
<organism evidence="8 9">
    <name type="scientific">Bacillus yunxiaonensis</name>
    <dbReference type="NCBI Taxonomy" id="3127665"/>
    <lineage>
        <taxon>Bacteria</taxon>
        <taxon>Bacillati</taxon>
        <taxon>Bacillota</taxon>
        <taxon>Bacilli</taxon>
        <taxon>Bacillales</taxon>
        <taxon>Bacillaceae</taxon>
        <taxon>Bacillus</taxon>
    </lineage>
</organism>
<comment type="similarity">
    <text evidence="1 5">Belongs to the FliD family.</text>
</comment>
<keyword evidence="4 5" id="KW-0975">Bacterial flagellum</keyword>
<comment type="subcellular location">
    <subcellularLocation>
        <location evidence="5">Secreted</location>
    </subcellularLocation>
    <subcellularLocation>
        <location evidence="5">Bacterial flagellum</location>
    </subcellularLocation>
</comment>
<keyword evidence="8" id="KW-0966">Cell projection</keyword>
<dbReference type="Proteomes" id="UP001367922">
    <property type="component" value="Unassembled WGS sequence"/>
</dbReference>
<dbReference type="EMBL" id="JBAWSV010000004">
    <property type="protein sequence ID" value="MEI4830581.1"/>
    <property type="molecule type" value="Genomic_DNA"/>
</dbReference>
<dbReference type="NCBIfam" id="NF005281">
    <property type="entry name" value="PRK06798.1"/>
    <property type="match status" value="1"/>
</dbReference>
<keyword evidence="9" id="KW-1185">Reference proteome</keyword>
<evidence type="ECO:0000256" key="5">
    <source>
        <dbReference type="RuleBase" id="RU362066"/>
    </source>
</evidence>
<keyword evidence="5" id="KW-0964">Secreted</keyword>
<feature type="domain" description="Flagellar hook-associated protein 2 C-terminal" evidence="7">
    <location>
        <begin position="212"/>
        <end position="424"/>
    </location>
</feature>
<evidence type="ECO:0000259" key="6">
    <source>
        <dbReference type="Pfam" id="PF02465"/>
    </source>
</evidence>
<dbReference type="PANTHER" id="PTHR30288">
    <property type="entry name" value="FLAGELLAR CAP/ASSEMBLY PROTEIN FLID"/>
    <property type="match status" value="1"/>
</dbReference>